<evidence type="ECO:0000313" key="2">
    <source>
        <dbReference type="EMBL" id="KIR40240.1"/>
    </source>
</evidence>
<dbReference type="EMBL" id="KN847903">
    <property type="protein sequence ID" value="KIR40240.1"/>
    <property type="molecule type" value="Genomic_DNA"/>
</dbReference>
<evidence type="ECO:0000256" key="1">
    <source>
        <dbReference type="SAM" id="MobiDB-lite"/>
    </source>
</evidence>
<dbReference type="Proteomes" id="UP000053392">
    <property type="component" value="Unassembled WGS sequence"/>
</dbReference>
<gene>
    <name evidence="2" type="ORF">I313_03562</name>
</gene>
<evidence type="ECO:0000313" key="3">
    <source>
        <dbReference type="Proteomes" id="UP000053392"/>
    </source>
</evidence>
<dbReference type="AlphaFoldDB" id="A0A0D0V5K0"/>
<feature type="region of interest" description="Disordered" evidence="1">
    <location>
        <begin position="53"/>
        <end position="95"/>
    </location>
</feature>
<reference evidence="2 3" key="1">
    <citation type="submission" date="2015-01" db="EMBL/GenBank/DDBJ databases">
        <title>The Genome Sequence of Cryptococcus gattii Ram5.</title>
        <authorList>
            <consortium name="The Broad Institute Genomics Platform"/>
            <person name="Cuomo C."/>
            <person name="Litvintseva A."/>
            <person name="Chen Y."/>
            <person name="Heitman J."/>
            <person name="Sun S."/>
            <person name="Springer D."/>
            <person name="Dromer F."/>
            <person name="Young S."/>
            <person name="Zeng Q."/>
            <person name="Gargeya S."/>
            <person name="Abouelleil A."/>
            <person name="Alvarado L."/>
            <person name="Chapman S.B."/>
            <person name="Gainer-Dewar J."/>
            <person name="Goldberg J."/>
            <person name="Griggs A."/>
            <person name="Gujja S."/>
            <person name="Hansen M."/>
            <person name="Howarth C."/>
            <person name="Imamovic A."/>
            <person name="Larimer J."/>
            <person name="Murphy C."/>
            <person name="Naylor J."/>
            <person name="Pearson M."/>
            <person name="Priest M."/>
            <person name="Roberts A."/>
            <person name="Saif S."/>
            <person name="Shea T."/>
            <person name="Sykes S."/>
            <person name="Wortman J."/>
            <person name="Nusbaum C."/>
            <person name="Birren B."/>
        </authorList>
    </citation>
    <scope>NUCLEOTIDE SEQUENCE [LARGE SCALE GENOMIC DNA]</scope>
    <source>
        <strain evidence="2 3">Ram5</strain>
    </source>
</reference>
<sequence length="95" mass="9540">MPPAEPPLPPAASTLSLPDSSLAAAAAANVTFATPLREGAILCRIFQLEVGSPPNNLPASPAAPSPAPSAQGKAKDKATSDKLVLVGDDETARKN</sequence>
<protein>
    <submittedName>
        <fullName evidence="2">Uncharacterized protein</fullName>
    </submittedName>
</protein>
<accession>A0A0D0V5K0</accession>
<dbReference type="HOGENOM" id="CLU_2372734_0_0_1"/>
<proteinExistence type="predicted"/>
<name>A0A0D0V5K0_9TREE</name>
<keyword evidence="3" id="KW-1185">Reference proteome</keyword>
<organism evidence="2 3">
    <name type="scientific">Cryptococcus deuterogattii Ram5</name>
    <dbReference type="NCBI Taxonomy" id="1296110"/>
    <lineage>
        <taxon>Eukaryota</taxon>
        <taxon>Fungi</taxon>
        <taxon>Dikarya</taxon>
        <taxon>Basidiomycota</taxon>
        <taxon>Agaricomycotina</taxon>
        <taxon>Tremellomycetes</taxon>
        <taxon>Tremellales</taxon>
        <taxon>Cryptococcaceae</taxon>
        <taxon>Cryptococcus</taxon>
        <taxon>Cryptococcus gattii species complex</taxon>
    </lineage>
</organism>